<reference evidence="1 2" key="1">
    <citation type="submission" date="2016-10" db="EMBL/GenBank/DDBJ databases">
        <authorList>
            <person name="de Groot N.N."/>
        </authorList>
    </citation>
    <scope>NUCLEOTIDE SEQUENCE [LARGE SCALE GENOMIC DNA]</scope>
    <source>
        <strain evidence="1 2">DSM 23310</strain>
    </source>
</reference>
<organism evidence="1 2">
    <name type="scientific">Tepidimicrobium xylanilyticum</name>
    <dbReference type="NCBI Taxonomy" id="1123352"/>
    <lineage>
        <taxon>Bacteria</taxon>
        <taxon>Bacillati</taxon>
        <taxon>Bacillota</taxon>
        <taxon>Tissierellia</taxon>
        <taxon>Tissierellales</taxon>
        <taxon>Tepidimicrobiaceae</taxon>
        <taxon>Tepidimicrobium</taxon>
    </lineage>
</organism>
<sequence length="112" mass="13183">MPDARKASCVIFKSQGGLDFELNYKYLTPGQHRGPKGPHMCRETDLKYKRELQQKLEELLVNEFYTVKELIKLLGLKPQQAHRAFRKIDKHPDRGMKREDVIRRLMGGKLYL</sequence>
<dbReference type="OrthoDB" id="1936553at2"/>
<evidence type="ECO:0000313" key="2">
    <source>
        <dbReference type="Proteomes" id="UP000198828"/>
    </source>
</evidence>
<accession>A0A1H3F391</accession>
<dbReference type="AlphaFoldDB" id="A0A1H3F391"/>
<evidence type="ECO:0000313" key="1">
    <source>
        <dbReference type="EMBL" id="SDX85317.1"/>
    </source>
</evidence>
<dbReference type="RefSeq" id="WP_093755146.1">
    <property type="nucleotide sequence ID" value="NZ_FNNG01000026.1"/>
</dbReference>
<gene>
    <name evidence="1" type="ORF">SAMN05660923_03050</name>
</gene>
<proteinExistence type="predicted"/>
<name>A0A1H3F391_9FIRM</name>
<dbReference type="Proteomes" id="UP000198828">
    <property type="component" value="Unassembled WGS sequence"/>
</dbReference>
<dbReference type="EMBL" id="FNNG01000026">
    <property type="protein sequence ID" value="SDX85317.1"/>
    <property type="molecule type" value="Genomic_DNA"/>
</dbReference>
<keyword evidence="2" id="KW-1185">Reference proteome</keyword>
<protein>
    <submittedName>
        <fullName evidence="1">Uncharacterized protein</fullName>
    </submittedName>
</protein>